<dbReference type="Gene3D" id="1.10.10.10">
    <property type="entry name" value="Winged helix-like DNA-binding domain superfamily/Winged helix DNA-binding domain"/>
    <property type="match status" value="1"/>
</dbReference>
<gene>
    <name evidence="5" type="ORF">FPY71_12255</name>
</gene>
<proteinExistence type="predicted"/>
<comment type="caution">
    <text evidence="5">The sequence shown here is derived from an EMBL/GenBank/DDBJ whole genome shotgun (WGS) entry which is preliminary data.</text>
</comment>
<dbReference type="GO" id="GO:0003677">
    <property type="term" value="F:DNA binding"/>
    <property type="evidence" value="ECO:0007669"/>
    <property type="project" value="UniProtKB-KW"/>
</dbReference>
<dbReference type="Pfam" id="PF00392">
    <property type="entry name" value="GntR"/>
    <property type="match status" value="1"/>
</dbReference>
<feature type="domain" description="HTH gntR-type" evidence="4">
    <location>
        <begin position="8"/>
        <end position="75"/>
    </location>
</feature>
<dbReference type="InterPro" id="IPR036390">
    <property type="entry name" value="WH_DNA-bd_sf"/>
</dbReference>
<keyword evidence="6" id="KW-1185">Reference proteome</keyword>
<accession>A0A5B0DTR7</accession>
<dbReference type="Gene3D" id="1.20.120.530">
    <property type="entry name" value="GntR ligand-binding domain-like"/>
    <property type="match status" value="1"/>
</dbReference>
<evidence type="ECO:0000313" key="6">
    <source>
        <dbReference type="Proteomes" id="UP000324738"/>
    </source>
</evidence>
<dbReference type="PANTHER" id="PTHR43537">
    <property type="entry name" value="TRANSCRIPTIONAL REGULATOR, GNTR FAMILY"/>
    <property type="match status" value="1"/>
</dbReference>
<evidence type="ECO:0000256" key="1">
    <source>
        <dbReference type="ARBA" id="ARBA00023015"/>
    </source>
</evidence>
<keyword evidence="2" id="KW-0238">DNA-binding</keyword>
<dbReference type="PROSITE" id="PS50949">
    <property type="entry name" value="HTH_GNTR"/>
    <property type="match status" value="1"/>
</dbReference>
<dbReference type="InterPro" id="IPR000524">
    <property type="entry name" value="Tscrpt_reg_HTH_GntR"/>
</dbReference>
<sequence>MSAAAEKETSSTLIYRSLRADILRGIIAPGEKLVIDALARQYRTSNIPIREALTRLGSERLVERFDQRGFSVAAISLESWRQIVNTRCWLETKALELSMTSRTQEWEERIVVAFHRLSRKIWVGLDTNVELRMEWEVLHREFHQALIANNGSPWLTEFCDTLMAHAERYLAISASSEKPFANNIEDHRVLMDSALDGDIKTATTALVEHYERTFQKVAAEMDSEKIAAAL</sequence>
<dbReference type="InterPro" id="IPR036388">
    <property type="entry name" value="WH-like_DNA-bd_sf"/>
</dbReference>
<dbReference type="InterPro" id="IPR008920">
    <property type="entry name" value="TF_FadR/GntR_C"/>
</dbReference>
<dbReference type="SUPFAM" id="SSF48008">
    <property type="entry name" value="GntR ligand-binding domain-like"/>
    <property type="match status" value="1"/>
</dbReference>
<keyword evidence="3" id="KW-0804">Transcription</keyword>
<dbReference type="SUPFAM" id="SSF46785">
    <property type="entry name" value="Winged helix' DNA-binding domain"/>
    <property type="match status" value="1"/>
</dbReference>
<dbReference type="InterPro" id="IPR011711">
    <property type="entry name" value="GntR_C"/>
</dbReference>
<dbReference type="SMART" id="SM00345">
    <property type="entry name" value="HTH_GNTR"/>
    <property type="match status" value="1"/>
</dbReference>
<keyword evidence="1" id="KW-0805">Transcription regulation</keyword>
<evidence type="ECO:0000313" key="5">
    <source>
        <dbReference type="EMBL" id="KAA0969325.1"/>
    </source>
</evidence>
<dbReference type="RefSeq" id="WP_149300611.1">
    <property type="nucleotide sequence ID" value="NZ_VTWH01000003.1"/>
</dbReference>
<evidence type="ECO:0000259" key="4">
    <source>
        <dbReference type="PROSITE" id="PS50949"/>
    </source>
</evidence>
<organism evidence="5 6">
    <name type="scientific">Aureimonas fodinaquatilis</name>
    <dbReference type="NCBI Taxonomy" id="2565783"/>
    <lineage>
        <taxon>Bacteria</taxon>
        <taxon>Pseudomonadati</taxon>
        <taxon>Pseudomonadota</taxon>
        <taxon>Alphaproteobacteria</taxon>
        <taxon>Hyphomicrobiales</taxon>
        <taxon>Aurantimonadaceae</taxon>
        <taxon>Aureimonas</taxon>
    </lineage>
</organism>
<dbReference type="AlphaFoldDB" id="A0A5B0DTR7"/>
<evidence type="ECO:0000256" key="2">
    <source>
        <dbReference type="ARBA" id="ARBA00023125"/>
    </source>
</evidence>
<dbReference type="PANTHER" id="PTHR43537:SF20">
    <property type="entry name" value="HTH-TYPE TRANSCRIPTIONAL REPRESSOR GLAR"/>
    <property type="match status" value="1"/>
</dbReference>
<evidence type="ECO:0000256" key="3">
    <source>
        <dbReference type="ARBA" id="ARBA00023163"/>
    </source>
</evidence>
<dbReference type="Pfam" id="PF07729">
    <property type="entry name" value="FCD"/>
    <property type="match status" value="1"/>
</dbReference>
<dbReference type="EMBL" id="VTWH01000003">
    <property type="protein sequence ID" value="KAA0969325.1"/>
    <property type="molecule type" value="Genomic_DNA"/>
</dbReference>
<dbReference type="OrthoDB" id="8680240at2"/>
<dbReference type="GO" id="GO:0003700">
    <property type="term" value="F:DNA-binding transcription factor activity"/>
    <property type="evidence" value="ECO:0007669"/>
    <property type="project" value="InterPro"/>
</dbReference>
<dbReference type="SMART" id="SM00895">
    <property type="entry name" value="FCD"/>
    <property type="match status" value="1"/>
</dbReference>
<dbReference type="Proteomes" id="UP000324738">
    <property type="component" value="Unassembled WGS sequence"/>
</dbReference>
<protein>
    <submittedName>
        <fullName evidence="5">GntR family transcriptional regulator</fullName>
    </submittedName>
</protein>
<reference evidence="5 6" key="1">
    <citation type="submission" date="2019-08" db="EMBL/GenBank/DDBJ databases">
        <title>Aureimonas fodiniaquatilis sp. nov., isolated from a coal mine wastewater.</title>
        <authorList>
            <person name="Kim W."/>
        </authorList>
    </citation>
    <scope>NUCLEOTIDE SEQUENCE [LARGE SCALE GENOMIC DNA]</scope>
    <source>
        <strain evidence="5 6">CAU 1482</strain>
    </source>
</reference>
<name>A0A5B0DTR7_9HYPH</name>